<evidence type="ECO:0000313" key="4">
    <source>
        <dbReference type="Proteomes" id="UP000824890"/>
    </source>
</evidence>
<comment type="caution">
    <text evidence="3">The sequence shown here is derived from an EMBL/GenBank/DDBJ whole genome shotgun (WGS) entry which is preliminary data.</text>
</comment>
<dbReference type="InterPro" id="IPR006121">
    <property type="entry name" value="HMA_dom"/>
</dbReference>
<gene>
    <name evidence="3" type="ORF">HID58_070731</name>
</gene>
<dbReference type="PANTHER" id="PTHR46932:SF10">
    <property type="entry name" value="HEAVY METAL-ASSOCIATED DOMAIN PROTEIN"/>
    <property type="match status" value="1"/>
</dbReference>
<accession>A0ABQ7YZM1</accession>
<dbReference type="InterPro" id="IPR042885">
    <property type="entry name" value="HIPP47/16"/>
</dbReference>
<keyword evidence="1" id="KW-0732">Signal</keyword>
<dbReference type="PANTHER" id="PTHR46932">
    <property type="entry name" value="HEAVY METAL-ASSOCIATED ISOPRENYLATED PLANT PROTEIN 47"/>
    <property type="match status" value="1"/>
</dbReference>
<feature type="signal peptide" evidence="1">
    <location>
        <begin position="1"/>
        <end position="21"/>
    </location>
</feature>
<evidence type="ECO:0000256" key="1">
    <source>
        <dbReference type="SAM" id="SignalP"/>
    </source>
</evidence>
<reference evidence="3 4" key="1">
    <citation type="submission" date="2021-05" db="EMBL/GenBank/DDBJ databases">
        <title>Genome Assembly of Synthetic Allotetraploid Brassica napus Reveals Homoeologous Exchanges between Subgenomes.</title>
        <authorList>
            <person name="Davis J.T."/>
        </authorList>
    </citation>
    <scope>NUCLEOTIDE SEQUENCE [LARGE SCALE GENOMIC DNA]</scope>
    <source>
        <strain evidence="4">cv. Da-Ae</strain>
        <tissue evidence="3">Seedling</tissue>
    </source>
</reference>
<name>A0ABQ7YZM1_BRANA</name>
<dbReference type="PROSITE" id="PS50846">
    <property type="entry name" value="HMA_2"/>
    <property type="match status" value="1"/>
</dbReference>
<protein>
    <recommendedName>
        <fullName evidence="2">HMA domain-containing protein</fullName>
    </recommendedName>
</protein>
<organism evidence="3 4">
    <name type="scientific">Brassica napus</name>
    <name type="common">Rape</name>
    <dbReference type="NCBI Taxonomy" id="3708"/>
    <lineage>
        <taxon>Eukaryota</taxon>
        <taxon>Viridiplantae</taxon>
        <taxon>Streptophyta</taxon>
        <taxon>Embryophyta</taxon>
        <taxon>Tracheophyta</taxon>
        <taxon>Spermatophyta</taxon>
        <taxon>Magnoliopsida</taxon>
        <taxon>eudicotyledons</taxon>
        <taxon>Gunneridae</taxon>
        <taxon>Pentapetalae</taxon>
        <taxon>rosids</taxon>
        <taxon>malvids</taxon>
        <taxon>Brassicales</taxon>
        <taxon>Brassicaceae</taxon>
        <taxon>Brassiceae</taxon>
        <taxon>Brassica</taxon>
    </lineage>
</organism>
<evidence type="ECO:0000259" key="2">
    <source>
        <dbReference type="PROSITE" id="PS50846"/>
    </source>
</evidence>
<dbReference type="EMBL" id="JAGKQM010000016">
    <property type="protein sequence ID" value="KAH0873369.1"/>
    <property type="molecule type" value="Genomic_DNA"/>
</dbReference>
<sequence length="481" mass="54614">MLLVKPLRLLLFCAMPYLGAIQPESEPSIPVLTEAESSLFFKLINRAAIVYASYVTKMALREHFELNRDREVWIKHYSSNHQILLVGSPYHAEPQCSLATLCGSTSNICASTAKSNLNNLKRLGASLLYGIDATKLKQDPHLNCRRFDRVIFNFPHAGFHGEESDSYLMKHRGLVFGFFLRANGEIHLAHKNKAPFSQWNLEELASKCFLPGYENKRGDGSRCDRTFILGVCSTFRFHVSKELHTDNMKWRQVKGGEPKREQFVECTNRVSRVSSEIHIGELGRISPRKRTRFPYRYTKESPKRHHLLCKDFAVQANQEPPPKGRKMLIRNRYSQPSTQRIVLKIDMSENEKAIKKAMKLASGTSGVRSVTIHGQNDQLVVVGAGIDTAELTRLLRKKVCPTTSIVTVQAAPPPPPQQQQQPPQFHLMEHHNEMAPARRCICEIPNSGFCGFCRLPSYQMVALPYPAPLVYREESDGCRIM</sequence>
<dbReference type="Gene3D" id="3.30.70.100">
    <property type="match status" value="1"/>
</dbReference>
<dbReference type="InterPro" id="IPR019446">
    <property type="entry name" value="BMT5-like"/>
</dbReference>
<evidence type="ECO:0000313" key="3">
    <source>
        <dbReference type="EMBL" id="KAH0873369.1"/>
    </source>
</evidence>
<feature type="chain" id="PRO_5045439118" description="HMA domain-containing protein" evidence="1">
    <location>
        <begin position="22"/>
        <end position="481"/>
    </location>
</feature>
<dbReference type="Pfam" id="PF10354">
    <property type="entry name" value="BMT5-like"/>
    <property type="match status" value="1"/>
</dbReference>
<feature type="domain" description="HMA" evidence="2">
    <location>
        <begin position="338"/>
        <end position="407"/>
    </location>
</feature>
<keyword evidence="4" id="KW-1185">Reference proteome</keyword>
<proteinExistence type="predicted"/>
<dbReference type="Proteomes" id="UP000824890">
    <property type="component" value="Unassembled WGS sequence"/>
</dbReference>